<dbReference type="PROSITE" id="PS50855">
    <property type="entry name" value="COX1"/>
    <property type="match status" value="1"/>
</dbReference>
<comment type="caution">
    <text evidence="8">The sequence shown here is derived from an EMBL/GenBank/DDBJ whole genome shotgun (WGS) entry which is preliminary data.</text>
</comment>
<dbReference type="PANTHER" id="PTHR10422:SF18">
    <property type="entry name" value="CYTOCHROME C OXIDASE SUBUNIT 1"/>
    <property type="match status" value="1"/>
</dbReference>
<sequence length="522" mass="58179">MTVTKAEVKPAPWYKNVYKILSTTYHAHIGLMYIAASYVFLVVGGVLALLMRWELATPRGGFVDPNTYASLFTIHGTLMIFFWAMPVFAGFANYLLPKMIGAPDMYYPKLNALSFWLFLSGGILLLSSWANIGWTGYTPLSVVTPNPGIDLWILSLHVAGTSSMVGSLNFIITTWRLRRADIGLWRLPLFVWSIVVTAFIIIFAVPVIAFALTLLLLDRNLGTGFYLPSAGGDTILWQHLFWFFGHPEVYILVLPAMGVVSELIPRLVKKPIVGYRMIALSSVLIAVLGFGVWAHHMFTTGLSPLTLAPFMLMTMSVAIPSGIKVVNWEATLWGGKIRFNTPTLFSLSFVATFIVGGITGVFQASIPVDWHLQDTYWVVGHMHFILFGAISQAAFAATYYYFPYLTKRMYSETLGKIHFATANIGQYLVFMSMMVLGLMGMPRRYYAYVEEFQPLHIIATVGAIIIGIGTAIFLVNILMSWKFGPKASEDPWEANKNNMPDFLGEYLNKLDAAKSRADGNAR</sequence>
<dbReference type="EMBL" id="DRWN01000025">
    <property type="protein sequence ID" value="HHK68131.1"/>
    <property type="molecule type" value="Genomic_DNA"/>
</dbReference>
<feature type="transmembrane region" description="Helical" evidence="6">
    <location>
        <begin position="272"/>
        <end position="293"/>
    </location>
</feature>
<feature type="transmembrane region" description="Helical" evidence="6">
    <location>
        <begin position="305"/>
        <end position="323"/>
    </location>
</feature>
<dbReference type="InterPro" id="IPR023616">
    <property type="entry name" value="Cyt_c_oxase-like_su1_dom"/>
</dbReference>
<dbReference type="GO" id="GO:0022904">
    <property type="term" value="P:respiratory electron transport chain"/>
    <property type="evidence" value="ECO:0007669"/>
    <property type="project" value="TreeGrafter"/>
</dbReference>
<gene>
    <name evidence="8" type="ORF">ENM11_03120</name>
</gene>
<keyword evidence="4 6" id="KW-0472">Membrane</keyword>
<feature type="transmembrane region" description="Helical" evidence="6">
    <location>
        <begin position="378"/>
        <end position="402"/>
    </location>
</feature>
<dbReference type="GO" id="GO:0015990">
    <property type="term" value="P:electron transport coupled proton transport"/>
    <property type="evidence" value="ECO:0007669"/>
    <property type="project" value="TreeGrafter"/>
</dbReference>
<keyword evidence="5" id="KW-0249">Electron transport</keyword>
<dbReference type="SUPFAM" id="SSF81442">
    <property type="entry name" value="Cytochrome c oxidase subunit I-like"/>
    <property type="match status" value="1"/>
</dbReference>
<comment type="subcellular location">
    <subcellularLocation>
        <location evidence="1">Membrane</location>
        <topology evidence="1">Multi-pass membrane protein</topology>
    </subcellularLocation>
</comment>
<evidence type="ECO:0000256" key="1">
    <source>
        <dbReference type="ARBA" id="ARBA00004141"/>
    </source>
</evidence>
<proteinExistence type="inferred from homology"/>
<keyword evidence="3 6" id="KW-1133">Transmembrane helix</keyword>
<feature type="transmembrane region" description="Helical" evidence="6">
    <location>
        <begin position="236"/>
        <end position="260"/>
    </location>
</feature>
<dbReference type="PRINTS" id="PR01165">
    <property type="entry name" value="CYCOXIDASEI"/>
</dbReference>
<keyword evidence="5" id="KW-0479">Metal-binding</keyword>
<dbReference type="AlphaFoldDB" id="A0A7C5QD45"/>
<accession>A0A7C5QD45</accession>
<name>A0A7C5QD45_CALS0</name>
<keyword evidence="5" id="KW-0813">Transport</keyword>
<feature type="transmembrane region" description="Helical" evidence="6">
    <location>
        <begin position="152"/>
        <end position="177"/>
    </location>
</feature>
<feature type="transmembrane region" description="Helical" evidence="6">
    <location>
        <begin position="414"/>
        <end position="435"/>
    </location>
</feature>
<feature type="transmembrane region" description="Helical" evidence="6">
    <location>
        <begin position="189"/>
        <end position="216"/>
    </location>
</feature>
<dbReference type="PROSITE" id="PS00077">
    <property type="entry name" value="COX1_CUB"/>
    <property type="match status" value="1"/>
</dbReference>
<evidence type="ECO:0000256" key="3">
    <source>
        <dbReference type="ARBA" id="ARBA00022989"/>
    </source>
</evidence>
<feature type="transmembrane region" description="Helical" evidence="6">
    <location>
        <begin position="29"/>
        <end position="51"/>
    </location>
</feature>
<evidence type="ECO:0000256" key="2">
    <source>
        <dbReference type="ARBA" id="ARBA00022692"/>
    </source>
</evidence>
<dbReference type="PANTHER" id="PTHR10422">
    <property type="entry name" value="CYTOCHROME C OXIDASE SUBUNIT 1"/>
    <property type="match status" value="1"/>
</dbReference>
<keyword evidence="5" id="KW-0679">Respiratory chain</keyword>
<evidence type="ECO:0000256" key="4">
    <source>
        <dbReference type="ARBA" id="ARBA00023136"/>
    </source>
</evidence>
<protein>
    <submittedName>
        <fullName evidence="8">Cytochrome c oxidase subunit I</fullName>
    </submittedName>
</protein>
<dbReference type="Pfam" id="PF00115">
    <property type="entry name" value="COX1"/>
    <property type="match status" value="1"/>
</dbReference>
<dbReference type="GO" id="GO:0009060">
    <property type="term" value="P:aerobic respiration"/>
    <property type="evidence" value="ECO:0007669"/>
    <property type="project" value="InterPro"/>
</dbReference>
<feature type="domain" description="Cytochrome oxidase subunit I profile" evidence="7">
    <location>
        <begin position="7"/>
        <end position="492"/>
    </location>
</feature>
<reference evidence="8" key="1">
    <citation type="journal article" date="2020" name="mSystems">
        <title>Genome- and Community-Level Interaction Insights into Carbon Utilization and Element Cycling Functions of Hydrothermarchaeota in Hydrothermal Sediment.</title>
        <authorList>
            <person name="Zhou Z."/>
            <person name="Liu Y."/>
            <person name="Xu W."/>
            <person name="Pan J."/>
            <person name="Luo Z.H."/>
            <person name="Li M."/>
        </authorList>
    </citation>
    <scope>NUCLEOTIDE SEQUENCE [LARGE SCALE GENOMIC DNA]</scope>
    <source>
        <strain evidence="8">SpSt-1056</strain>
    </source>
</reference>
<evidence type="ECO:0000256" key="5">
    <source>
        <dbReference type="RuleBase" id="RU000370"/>
    </source>
</evidence>
<dbReference type="GO" id="GO:0020037">
    <property type="term" value="F:heme binding"/>
    <property type="evidence" value="ECO:0007669"/>
    <property type="project" value="InterPro"/>
</dbReference>
<evidence type="ECO:0000256" key="6">
    <source>
        <dbReference type="SAM" id="Phobius"/>
    </source>
</evidence>
<keyword evidence="5" id="KW-0349">Heme</keyword>
<dbReference type="Gene3D" id="1.20.210.10">
    <property type="entry name" value="Cytochrome c oxidase-like, subunit I domain"/>
    <property type="match status" value="1"/>
</dbReference>
<dbReference type="InterPro" id="IPR023615">
    <property type="entry name" value="Cyt_c_Oxase_su1_BS"/>
</dbReference>
<feature type="transmembrane region" description="Helical" evidence="6">
    <location>
        <begin position="344"/>
        <end position="366"/>
    </location>
</feature>
<feature type="transmembrane region" description="Helical" evidence="6">
    <location>
        <begin position="71"/>
        <end position="92"/>
    </location>
</feature>
<dbReference type="GO" id="GO:0004129">
    <property type="term" value="F:cytochrome-c oxidase activity"/>
    <property type="evidence" value="ECO:0007669"/>
    <property type="project" value="InterPro"/>
</dbReference>
<comment type="similarity">
    <text evidence="5">Belongs to the heme-copper respiratory oxidase family.</text>
</comment>
<dbReference type="InterPro" id="IPR036927">
    <property type="entry name" value="Cyt_c_oxase-like_su1_sf"/>
</dbReference>
<dbReference type="InterPro" id="IPR000883">
    <property type="entry name" value="Cyt_C_Oxase_1"/>
</dbReference>
<feature type="transmembrane region" description="Helical" evidence="6">
    <location>
        <begin position="455"/>
        <end position="478"/>
    </location>
</feature>
<keyword evidence="2 5" id="KW-0812">Transmembrane</keyword>
<evidence type="ECO:0000259" key="7">
    <source>
        <dbReference type="PROSITE" id="PS50855"/>
    </source>
</evidence>
<keyword evidence="5" id="KW-0408">Iron</keyword>
<feature type="transmembrane region" description="Helical" evidence="6">
    <location>
        <begin position="113"/>
        <end position="132"/>
    </location>
</feature>
<evidence type="ECO:0000313" key="8">
    <source>
        <dbReference type="EMBL" id="HHK68131.1"/>
    </source>
</evidence>
<organism evidence="8">
    <name type="scientific">Caldiarchaeum subterraneum</name>
    <dbReference type="NCBI Taxonomy" id="311458"/>
    <lineage>
        <taxon>Archaea</taxon>
        <taxon>Nitrososphaerota</taxon>
        <taxon>Candidatus Caldarchaeales</taxon>
        <taxon>Candidatus Caldarchaeaceae</taxon>
        <taxon>Candidatus Caldarchaeum</taxon>
    </lineage>
</organism>
<dbReference type="GO" id="GO:0016020">
    <property type="term" value="C:membrane"/>
    <property type="evidence" value="ECO:0007669"/>
    <property type="project" value="UniProtKB-SubCell"/>
</dbReference>